<proteinExistence type="predicted"/>
<keyword evidence="2" id="KW-1185">Reference proteome</keyword>
<sequence>TWSRKSGSNVSEFLGAFVELLNNEIHEAVKIVAKRLYLSLQISNSSSMINLGWWLVSQGGQVTKVKLPSSSFINWSV</sequence>
<organism evidence="1 2">
    <name type="scientific">Trifolium medium</name>
    <dbReference type="NCBI Taxonomy" id="97028"/>
    <lineage>
        <taxon>Eukaryota</taxon>
        <taxon>Viridiplantae</taxon>
        <taxon>Streptophyta</taxon>
        <taxon>Embryophyta</taxon>
        <taxon>Tracheophyta</taxon>
        <taxon>Spermatophyta</taxon>
        <taxon>Magnoliopsida</taxon>
        <taxon>eudicotyledons</taxon>
        <taxon>Gunneridae</taxon>
        <taxon>Pentapetalae</taxon>
        <taxon>rosids</taxon>
        <taxon>fabids</taxon>
        <taxon>Fabales</taxon>
        <taxon>Fabaceae</taxon>
        <taxon>Papilionoideae</taxon>
        <taxon>50 kb inversion clade</taxon>
        <taxon>NPAAA clade</taxon>
        <taxon>Hologalegina</taxon>
        <taxon>IRL clade</taxon>
        <taxon>Trifolieae</taxon>
        <taxon>Trifolium</taxon>
    </lineage>
</organism>
<accession>A0A392U700</accession>
<comment type="caution">
    <text evidence="1">The sequence shown here is derived from an EMBL/GenBank/DDBJ whole genome shotgun (WGS) entry which is preliminary data.</text>
</comment>
<dbReference type="Proteomes" id="UP000265520">
    <property type="component" value="Unassembled WGS sequence"/>
</dbReference>
<feature type="non-terminal residue" evidence="1">
    <location>
        <position position="1"/>
    </location>
</feature>
<dbReference type="AlphaFoldDB" id="A0A392U700"/>
<reference evidence="1 2" key="1">
    <citation type="journal article" date="2018" name="Front. Plant Sci.">
        <title>Red Clover (Trifolium pratense) and Zigzag Clover (T. medium) - A Picture of Genomic Similarities and Differences.</title>
        <authorList>
            <person name="Dluhosova J."/>
            <person name="Istvanek J."/>
            <person name="Nedelnik J."/>
            <person name="Repkova J."/>
        </authorList>
    </citation>
    <scope>NUCLEOTIDE SEQUENCE [LARGE SCALE GENOMIC DNA]</scope>
    <source>
        <strain evidence="2">cv. 10/8</strain>
        <tissue evidence="1">Leaf</tissue>
    </source>
</reference>
<protein>
    <submittedName>
        <fullName evidence="1">Uncharacterized protein</fullName>
    </submittedName>
</protein>
<dbReference type="EMBL" id="LXQA010744341">
    <property type="protein sequence ID" value="MCI68858.1"/>
    <property type="molecule type" value="Genomic_DNA"/>
</dbReference>
<name>A0A392U700_9FABA</name>
<evidence type="ECO:0000313" key="1">
    <source>
        <dbReference type="EMBL" id="MCI68858.1"/>
    </source>
</evidence>
<evidence type="ECO:0000313" key="2">
    <source>
        <dbReference type="Proteomes" id="UP000265520"/>
    </source>
</evidence>